<comment type="similarity">
    <text evidence="2">Belongs to the ATP-dependent AMP-binding enzyme family.</text>
</comment>
<proteinExistence type="inferred from homology"/>
<evidence type="ECO:0000313" key="8">
    <source>
        <dbReference type="Proteomes" id="UP000184476"/>
    </source>
</evidence>
<dbReference type="SUPFAM" id="SSF47336">
    <property type="entry name" value="ACP-like"/>
    <property type="match status" value="1"/>
</dbReference>
<evidence type="ECO:0000256" key="2">
    <source>
        <dbReference type="ARBA" id="ARBA00006432"/>
    </source>
</evidence>
<dbReference type="InterPro" id="IPR045851">
    <property type="entry name" value="AMP-bd_C_sf"/>
</dbReference>
<comment type="cofactor">
    <cofactor evidence="1">
        <name>pantetheine 4'-phosphate</name>
        <dbReference type="ChEBI" id="CHEBI:47942"/>
    </cofactor>
</comment>
<dbReference type="Gene3D" id="3.30.559.30">
    <property type="entry name" value="Nonribosomal peptide synthetase, condensation domain"/>
    <property type="match status" value="2"/>
</dbReference>
<dbReference type="GO" id="GO:0044550">
    <property type="term" value="P:secondary metabolite biosynthetic process"/>
    <property type="evidence" value="ECO:0007669"/>
    <property type="project" value="UniProtKB-ARBA"/>
</dbReference>
<evidence type="ECO:0000259" key="6">
    <source>
        <dbReference type="PROSITE" id="PS50075"/>
    </source>
</evidence>
<dbReference type="InterPro" id="IPR000873">
    <property type="entry name" value="AMP-dep_synth/lig_dom"/>
</dbReference>
<evidence type="ECO:0000256" key="1">
    <source>
        <dbReference type="ARBA" id="ARBA00001957"/>
    </source>
</evidence>
<accession>A0A1M4URZ8</accession>
<dbReference type="InterPro" id="IPR020845">
    <property type="entry name" value="AMP-binding_CS"/>
</dbReference>
<sequence length="1520" mass="175924">MVMEDLQDLYELTPAQQGILFHALYEENMGVYLNQICFTLRGEVDLPVYQQAWRTAIDKFSVLRTAFMWEELQQPLQIVWQRADLPWHEEDWRSYSSAQQEKKWQQLMQEDRRRGFSLDRPPLMRISIIRMDEEQYQVLWTFHHLILDGWSFSLLLQETCYYYQQLLQQQCVEEIPEQSFRDYVAWIQQQDQASAERFWKERLATVTEPTFLPVQPNRYLSESQPSMLFATFEEWLDEEWTKQLEEVARRHQLTLNTWIQGAWALLLNRYTSQEQVLFGTTVSGRPVDLDRFESMIGMFINTLPSLVRVEPGKTVLDWLKELQQQQAEAREYEYTSLVDIQSWSQLPQGTSMFESLIAFENYPLEQFHAGNVRIEGLYAVERTNFPFNLLVVPGRRMLFKWSWDRSKFADSAIRRLISHFVHLLQQMIKNPTGLHLEQIQLLYPDELRQFHEWDGEKLPYSQHSMLHHLIEEQVDQAPDQIALIDQAHQITYQELDERANRVAGQLLSSGVLPEERVGICLHRSIDMVVAILGVLKAGAAYVPLDPAYPEERVRYMLEDSAAVVLLTEKSLLNRFSDLELEQYCLDDEMLWLNIPSVRPRLELNPEQLAYIIYTSGSTGKPKGVMIEHRNAVSFISWAHQVFSQQELGGVLAATSICFDLSVFELFAPLSCGGKVIIADDILQLPQLKGRELVTLLNTVPSAMAELLRMEVIPPQVMTVNLAGEPLPTDIVRQLYERESIQHVYNLYGPSEDTTYSTFYLVPKGRELAPAIGRSIANSSAYVLDQYQQLLPIGVPGELYLGGHGVARGYRNQPQLTKEKFIIHSEFGRLYRTGDLVRWNEDGQLEFLGRIDHQVKIRGYRIECGEIEALLRQHEAIHDVVVVARNDVGIGQQLVAYLTGEDHLVDWTEYLRQYIPDYMVPAFFVTLDELPLTPNGKVDRKALPKPQQQGSYSQEELTTVEQLIRDIWKTVLPISPQGKQSHFFQLGGHSLLATRVVARMNEVFQLKMPLRVLFEAPTIEQLAMAVESEMRTAEKTALPTVERVDCSKPIPASFAQQRIWFFERFIPGTSVYQIPYALELNGKLDVAVLASSCQMLTNRHGSLRTTFVEQDGELFQKINEEITLPLTMTDLRVTSDPEIATLQAIQQEMEQGFSLEQGPLFRLHLFRTGEQSWIFFVLFHHIIADGWSLNVFKKELFSIYQDLLVGKEPAIQEEEWQYTDFAVWQRKLSSTGAWQQQLDYWKQKLANTPVLQLPLDHPRSAEQTFTGASFDLSIPNAWIGQLEKLGRTEGATLFMILLAAFQVLLARLSGQNQFAIGSPIANRSQVWMEKCIGFFVNTQVYRTNLSFDWDFRELVAQVRKTALEAYEHQDVPFEQIVDELQPERSLTYSPLFQVMFALQEQNQSFESISNLKVSTFSIPQTTAKFDLSLIVTEEDGEWRGIFEYNSDLFTVETIERMSRLYRQLLQEIIQNPNQSIGKYSFLQPFEQRQLQQWNQTTVPILESNLLAPLWDRVCQHPEAEA</sequence>
<dbReference type="InterPro" id="IPR001242">
    <property type="entry name" value="Condensation_dom"/>
</dbReference>
<dbReference type="PANTHER" id="PTHR45527:SF1">
    <property type="entry name" value="FATTY ACID SYNTHASE"/>
    <property type="match status" value="1"/>
</dbReference>
<dbReference type="InterPro" id="IPR020459">
    <property type="entry name" value="AMP-binding"/>
</dbReference>
<dbReference type="Proteomes" id="UP000184476">
    <property type="component" value="Unassembled WGS sequence"/>
</dbReference>
<dbReference type="GO" id="GO:0003824">
    <property type="term" value="F:catalytic activity"/>
    <property type="evidence" value="ECO:0007669"/>
    <property type="project" value="InterPro"/>
</dbReference>
<dbReference type="EMBL" id="FQVL01000002">
    <property type="protein sequence ID" value="SHE59521.1"/>
    <property type="molecule type" value="Genomic_DNA"/>
</dbReference>
<keyword evidence="8" id="KW-1185">Reference proteome</keyword>
<dbReference type="Pfam" id="PF00550">
    <property type="entry name" value="PP-binding"/>
    <property type="match status" value="1"/>
</dbReference>
<gene>
    <name evidence="7" type="ORF">SAMN05444392_1021</name>
</gene>
<dbReference type="CDD" id="cd19531">
    <property type="entry name" value="LCL_NRPS-like"/>
    <property type="match status" value="1"/>
</dbReference>
<dbReference type="Gene3D" id="3.40.50.980">
    <property type="match status" value="2"/>
</dbReference>
<dbReference type="FunFam" id="3.40.50.12780:FF:000012">
    <property type="entry name" value="Non-ribosomal peptide synthetase"/>
    <property type="match status" value="1"/>
</dbReference>
<evidence type="ECO:0000256" key="5">
    <source>
        <dbReference type="ARBA" id="ARBA00023194"/>
    </source>
</evidence>
<dbReference type="OrthoDB" id="9765680at2"/>
<evidence type="ECO:0000313" key="7">
    <source>
        <dbReference type="EMBL" id="SHE59521.1"/>
    </source>
</evidence>
<dbReference type="InterPro" id="IPR009081">
    <property type="entry name" value="PP-bd_ACP"/>
</dbReference>
<dbReference type="InterPro" id="IPR010071">
    <property type="entry name" value="AA_adenyl_dom"/>
</dbReference>
<protein>
    <submittedName>
        <fullName evidence="7">Amino acid adenylation domain-containing protein</fullName>
    </submittedName>
</protein>
<dbReference type="RefSeq" id="WP_139278982.1">
    <property type="nucleotide sequence ID" value="NZ_FQVL01000002.1"/>
</dbReference>
<reference evidence="7 8" key="1">
    <citation type="submission" date="2016-11" db="EMBL/GenBank/DDBJ databases">
        <authorList>
            <person name="Jaros S."/>
            <person name="Januszkiewicz K."/>
            <person name="Wedrychowicz H."/>
        </authorList>
    </citation>
    <scope>NUCLEOTIDE SEQUENCE [LARGE SCALE GENOMIC DNA]</scope>
    <source>
        <strain evidence="7 8">DSM 44666</strain>
    </source>
</reference>
<dbReference type="GO" id="GO:0043041">
    <property type="term" value="P:amino acid activation for nonribosomal peptide biosynthetic process"/>
    <property type="evidence" value="ECO:0007669"/>
    <property type="project" value="TreeGrafter"/>
</dbReference>
<dbReference type="InterPro" id="IPR036736">
    <property type="entry name" value="ACP-like_sf"/>
</dbReference>
<dbReference type="InterPro" id="IPR020806">
    <property type="entry name" value="PKS_PP-bd"/>
</dbReference>
<organism evidence="7 8">
    <name type="scientific">Seinonella peptonophila</name>
    <dbReference type="NCBI Taxonomy" id="112248"/>
    <lineage>
        <taxon>Bacteria</taxon>
        <taxon>Bacillati</taxon>
        <taxon>Bacillota</taxon>
        <taxon>Bacilli</taxon>
        <taxon>Bacillales</taxon>
        <taxon>Thermoactinomycetaceae</taxon>
        <taxon>Seinonella</taxon>
    </lineage>
</organism>
<dbReference type="Pfam" id="PF13193">
    <property type="entry name" value="AMP-binding_C"/>
    <property type="match status" value="1"/>
</dbReference>
<dbReference type="Gene3D" id="3.30.559.10">
    <property type="entry name" value="Chloramphenicol acetyltransferase-like domain"/>
    <property type="match status" value="2"/>
</dbReference>
<feature type="domain" description="Carrier" evidence="6">
    <location>
        <begin position="954"/>
        <end position="1029"/>
    </location>
</feature>
<dbReference type="SUPFAM" id="SSF56801">
    <property type="entry name" value="Acetyl-CoA synthetase-like"/>
    <property type="match status" value="1"/>
</dbReference>
<dbReference type="PANTHER" id="PTHR45527">
    <property type="entry name" value="NONRIBOSOMAL PEPTIDE SYNTHETASE"/>
    <property type="match status" value="1"/>
</dbReference>
<keyword evidence="3" id="KW-0596">Phosphopantetheine</keyword>
<evidence type="ECO:0000256" key="3">
    <source>
        <dbReference type="ARBA" id="ARBA00022450"/>
    </source>
</evidence>
<dbReference type="Pfam" id="PF00501">
    <property type="entry name" value="AMP-binding"/>
    <property type="match status" value="1"/>
</dbReference>
<dbReference type="NCBIfam" id="TIGR01733">
    <property type="entry name" value="AA-adenyl-dom"/>
    <property type="match status" value="1"/>
</dbReference>
<dbReference type="Pfam" id="PF00668">
    <property type="entry name" value="Condensation"/>
    <property type="match status" value="2"/>
</dbReference>
<dbReference type="InterPro" id="IPR023213">
    <property type="entry name" value="CAT-like_dom_sf"/>
</dbReference>
<dbReference type="FunFam" id="3.30.300.30:FF:000010">
    <property type="entry name" value="Enterobactin synthetase component F"/>
    <property type="match status" value="1"/>
</dbReference>
<dbReference type="GO" id="GO:0031177">
    <property type="term" value="F:phosphopantetheine binding"/>
    <property type="evidence" value="ECO:0007669"/>
    <property type="project" value="InterPro"/>
</dbReference>
<dbReference type="GO" id="GO:0017000">
    <property type="term" value="P:antibiotic biosynthetic process"/>
    <property type="evidence" value="ECO:0007669"/>
    <property type="project" value="UniProtKB-KW"/>
</dbReference>
<dbReference type="CDD" id="cd19543">
    <property type="entry name" value="DCL_NRPS"/>
    <property type="match status" value="1"/>
</dbReference>
<dbReference type="FunFam" id="3.40.50.980:FF:000001">
    <property type="entry name" value="Non-ribosomal peptide synthetase"/>
    <property type="match status" value="1"/>
</dbReference>
<dbReference type="Gene3D" id="1.10.1200.10">
    <property type="entry name" value="ACP-like"/>
    <property type="match status" value="1"/>
</dbReference>
<dbReference type="SMART" id="SM00823">
    <property type="entry name" value="PKS_PP"/>
    <property type="match status" value="1"/>
</dbReference>
<dbReference type="PROSITE" id="PS50075">
    <property type="entry name" value="CARRIER"/>
    <property type="match status" value="1"/>
</dbReference>
<dbReference type="InterPro" id="IPR006162">
    <property type="entry name" value="Ppantetheine_attach_site"/>
</dbReference>
<dbReference type="PROSITE" id="PS00455">
    <property type="entry name" value="AMP_BINDING"/>
    <property type="match status" value="1"/>
</dbReference>
<dbReference type="CDD" id="cd12115">
    <property type="entry name" value="A_NRPS_Sfm_like"/>
    <property type="match status" value="1"/>
</dbReference>
<keyword evidence="5" id="KW-0045">Antibiotic biosynthesis</keyword>
<dbReference type="Gene3D" id="2.30.38.10">
    <property type="entry name" value="Luciferase, Domain 3"/>
    <property type="match status" value="1"/>
</dbReference>
<keyword evidence="4" id="KW-0597">Phosphoprotein</keyword>
<dbReference type="InterPro" id="IPR025110">
    <property type="entry name" value="AMP-bd_C"/>
</dbReference>
<dbReference type="GO" id="GO:0005737">
    <property type="term" value="C:cytoplasm"/>
    <property type="evidence" value="ECO:0007669"/>
    <property type="project" value="TreeGrafter"/>
</dbReference>
<feature type="non-terminal residue" evidence="7">
    <location>
        <position position="1520"/>
    </location>
</feature>
<name>A0A1M4URZ8_9BACL</name>
<dbReference type="PROSITE" id="PS00012">
    <property type="entry name" value="PHOSPHOPANTETHEINE"/>
    <property type="match status" value="1"/>
</dbReference>
<evidence type="ECO:0000256" key="4">
    <source>
        <dbReference type="ARBA" id="ARBA00022553"/>
    </source>
</evidence>
<dbReference type="PRINTS" id="PR00154">
    <property type="entry name" value="AMPBINDING"/>
</dbReference>
<dbReference type="STRING" id="112248.SAMN05444392_1021"/>
<dbReference type="Gene3D" id="3.30.300.30">
    <property type="match status" value="1"/>
</dbReference>
<dbReference type="GO" id="GO:0008610">
    <property type="term" value="P:lipid biosynthetic process"/>
    <property type="evidence" value="ECO:0007669"/>
    <property type="project" value="UniProtKB-ARBA"/>
</dbReference>
<dbReference type="SUPFAM" id="SSF52777">
    <property type="entry name" value="CoA-dependent acyltransferases"/>
    <property type="match status" value="4"/>
</dbReference>